<organism evidence="2 3">
    <name type="scientific">Mortierella hygrophila</name>
    <dbReference type="NCBI Taxonomy" id="979708"/>
    <lineage>
        <taxon>Eukaryota</taxon>
        <taxon>Fungi</taxon>
        <taxon>Fungi incertae sedis</taxon>
        <taxon>Mucoromycota</taxon>
        <taxon>Mortierellomycotina</taxon>
        <taxon>Mortierellomycetes</taxon>
        <taxon>Mortierellales</taxon>
        <taxon>Mortierellaceae</taxon>
        <taxon>Mortierella</taxon>
    </lineage>
</organism>
<dbReference type="EMBL" id="JAAAXW010000067">
    <property type="protein sequence ID" value="KAF9545706.1"/>
    <property type="molecule type" value="Genomic_DNA"/>
</dbReference>
<gene>
    <name evidence="2" type="ORF">EC957_010569</name>
</gene>
<dbReference type="Proteomes" id="UP000723463">
    <property type="component" value="Unassembled WGS sequence"/>
</dbReference>
<feature type="compositionally biased region" description="Low complexity" evidence="1">
    <location>
        <begin position="570"/>
        <end position="628"/>
    </location>
</feature>
<protein>
    <recommendedName>
        <fullName evidence="4">F-box domain-containing protein</fullName>
    </recommendedName>
</protein>
<dbReference type="SUPFAM" id="SSF52047">
    <property type="entry name" value="RNI-like"/>
    <property type="match status" value="1"/>
</dbReference>
<feature type="region of interest" description="Disordered" evidence="1">
    <location>
        <begin position="564"/>
        <end position="632"/>
    </location>
</feature>
<proteinExistence type="predicted"/>
<keyword evidence="3" id="KW-1185">Reference proteome</keyword>
<evidence type="ECO:0000256" key="1">
    <source>
        <dbReference type="SAM" id="MobiDB-lite"/>
    </source>
</evidence>
<evidence type="ECO:0000313" key="2">
    <source>
        <dbReference type="EMBL" id="KAF9545706.1"/>
    </source>
</evidence>
<accession>A0A9P6K4C1</accession>
<sequence>MASDNPGIPETLAPRPSPLNIPELLHRIFYFFDDYELTRHVIPVCRLWFLLNQHLIAREAHFDETQPSEELEQAILGLPWATRLCWSGGLIKKATRVQQRRYRRQMTAVLKDKYDDFMDNRFLRFRPVKGDGKVVGNHRYIGEGGFYRYGSGGLDGLVQGSKAPLRELLVCGSIDYEGRVVPLLPFLSTLRRLELRLASGYLDLNWLLRGIPSLEALDIRGHTTLIGDLWGSLKQFRGDQPLLLRSIILGQVQFPQASVEAMVSMTPQLRELVLFDIAMTNYAWSGNAARHFPLKLLDHIQSLSLPLERLYISVREDLMTPEFLSRQLKICPLKGEFFTWDLPLDVIQVIQQIPNIITTLEIAAPGQCGLDSTLHNYLCSSPHLLHLRAPKIEYQVNRMDFHRRLSDTNTIRFDRFPALGQPQIWACSNLQTLHLGIYSLGDSPSLDPTFNEQGRVLFGYISRVTPRLQDLCLNLSRHLSSNDASPRLCLESGLCLLTKLTRLEKLYVAGELTRQVNVPEDIEWMLQSGHSLEMRARRRAIVAGWDAQIEEEAKKPDIQQLGLHQRQEDVQQQQEQNGDDQQQQQNGHHSQQQQIGPQQQHNGQHQEQNGQHQQQRQNGQQQQRQQQQEAPVISSELVEQLQHLGRLKDVKMMIEEMDSKEGFPYWSGLRRVSLFSDSEFGFSVERECQMELARLA</sequence>
<reference evidence="2" key="1">
    <citation type="journal article" date="2020" name="Fungal Divers.">
        <title>Resolving the Mortierellaceae phylogeny through synthesis of multi-gene phylogenetics and phylogenomics.</title>
        <authorList>
            <person name="Vandepol N."/>
            <person name="Liber J."/>
            <person name="Desiro A."/>
            <person name="Na H."/>
            <person name="Kennedy M."/>
            <person name="Barry K."/>
            <person name="Grigoriev I.V."/>
            <person name="Miller A.N."/>
            <person name="O'Donnell K."/>
            <person name="Stajich J.E."/>
            <person name="Bonito G."/>
        </authorList>
    </citation>
    <scope>NUCLEOTIDE SEQUENCE</scope>
    <source>
        <strain evidence="2">NRRL 2591</strain>
    </source>
</reference>
<evidence type="ECO:0000313" key="3">
    <source>
        <dbReference type="Proteomes" id="UP000723463"/>
    </source>
</evidence>
<dbReference type="AlphaFoldDB" id="A0A9P6K4C1"/>
<evidence type="ECO:0008006" key="4">
    <source>
        <dbReference type="Google" id="ProtNLM"/>
    </source>
</evidence>
<comment type="caution">
    <text evidence="2">The sequence shown here is derived from an EMBL/GenBank/DDBJ whole genome shotgun (WGS) entry which is preliminary data.</text>
</comment>
<name>A0A9P6K4C1_9FUNG</name>